<dbReference type="GO" id="GO:0006508">
    <property type="term" value="P:proteolysis"/>
    <property type="evidence" value="ECO:0007669"/>
    <property type="project" value="UniProtKB-KW"/>
</dbReference>
<reference evidence="8" key="1">
    <citation type="submission" date="2023-06" db="EMBL/GenBank/DDBJ databases">
        <title>Genome-scale phylogeny and comparative genomics of the fungal order Sordariales.</title>
        <authorList>
            <consortium name="Lawrence Berkeley National Laboratory"/>
            <person name="Hensen N."/>
            <person name="Bonometti L."/>
            <person name="Westerberg I."/>
            <person name="Brannstrom I.O."/>
            <person name="Guillou S."/>
            <person name="Cros-Aarteil S."/>
            <person name="Calhoun S."/>
            <person name="Haridas S."/>
            <person name="Kuo A."/>
            <person name="Mondo S."/>
            <person name="Pangilinan J."/>
            <person name="Riley R."/>
            <person name="Labutti K."/>
            <person name="Andreopoulos B."/>
            <person name="Lipzen A."/>
            <person name="Chen C."/>
            <person name="Yanf M."/>
            <person name="Daum C."/>
            <person name="Ng V."/>
            <person name="Clum A."/>
            <person name="Steindorff A."/>
            <person name="Ohm R."/>
            <person name="Martin F."/>
            <person name="Silar P."/>
            <person name="Natvig D."/>
            <person name="Lalanne C."/>
            <person name="Gautier V."/>
            <person name="Ament-Velasquez S.L."/>
            <person name="Kruys A."/>
            <person name="Hutchinson M.I."/>
            <person name="Powell A.J."/>
            <person name="Barry K."/>
            <person name="Miller A.N."/>
            <person name="Grigoriev I.V."/>
            <person name="Debuchy R."/>
            <person name="Gladieux P."/>
            <person name="Thoren M.H."/>
            <person name="Johannesson H."/>
        </authorList>
    </citation>
    <scope>NUCLEOTIDE SEQUENCE</scope>
    <source>
        <strain evidence="8">SMH4607-1</strain>
    </source>
</reference>
<dbReference type="CDD" id="cd04077">
    <property type="entry name" value="Peptidases_S8_PCSK9_ProteinaseK_like"/>
    <property type="match status" value="1"/>
</dbReference>
<feature type="active site" description="Charge relay system" evidence="5">
    <location>
        <position position="69"/>
    </location>
</feature>
<dbReference type="SUPFAM" id="SSF52743">
    <property type="entry name" value="Subtilisin-like"/>
    <property type="match status" value="1"/>
</dbReference>
<feature type="domain" description="Peptidase S8/S53" evidence="7">
    <location>
        <begin position="26"/>
        <end position="265"/>
    </location>
</feature>
<feature type="non-terminal residue" evidence="8">
    <location>
        <position position="287"/>
    </location>
</feature>
<dbReference type="PROSITE" id="PS00138">
    <property type="entry name" value="SUBTILASE_SER"/>
    <property type="match status" value="1"/>
</dbReference>
<dbReference type="InterPro" id="IPR050131">
    <property type="entry name" value="Peptidase_S8_subtilisin-like"/>
</dbReference>
<feature type="region of interest" description="Disordered" evidence="6">
    <location>
        <begin position="268"/>
        <end position="287"/>
    </location>
</feature>
<evidence type="ECO:0000259" key="7">
    <source>
        <dbReference type="Pfam" id="PF00082"/>
    </source>
</evidence>
<sequence length="287" mass="30008">APRGQARISHRKTAATSFIYEDPPAITIYAIDTGIMESHWQFSSPSGGPPRAVWGANFVNNITEDEMGHGTHVAGTMVGRTLGVAPEARVVALKIFDAESGSWTGVLSAIEFAVLDAESRNATSRSVINMSIGGGFYSTVNDAVTAATDRGVTVVVAAGNENQDAADTSPASCPDAITVGAINGFDQRAAWSNWGPTLDVFAPGDDILSAWPGESGNETTSLSGTSMASPHVSGLVAYLMQVHGPHTPAQMKQRIENFATQDMVQDAGEGSPNRIAFNGNGDQLSQN</sequence>
<dbReference type="InterPro" id="IPR015500">
    <property type="entry name" value="Peptidase_S8_subtilisin-rel"/>
</dbReference>
<dbReference type="PROSITE" id="PS51892">
    <property type="entry name" value="SUBTILASE"/>
    <property type="match status" value="1"/>
</dbReference>
<dbReference type="AlphaFoldDB" id="A0AA40BB46"/>
<accession>A0AA40BB46</accession>
<keyword evidence="4 5" id="KW-0720">Serine protease</keyword>
<evidence type="ECO:0000256" key="5">
    <source>
        <dbReference type="PROSITE-ProRule" id="PRU01240"/>
    </source>
</evidence>
<evidence type="ECO:0000256" key="1">
    <source>
        <dbReference type="ARBA" id="ARBA00011073"/>
    </source>
</evidence>
<gene>
    <name evidence="8" type="ORF">B0H67DRAFT_474023</name>
</gene>
<keyword evidence="9" id="KW-1185">Reference proteome</keyword>
<keyword evidence="3 5" id="KW-0378">Hydrolase</keyword>
<evidence type="ECO:0000313" key="8">
    <source>
        <dbReference type="EMBL" id="KAK0731010.1"/>
    </source>
</evidence>
<dbReference type="Gene3D" id="3.40.50.200">
    <property type="entry name" value="Peptidase S8/S53 domain"/>
    <property type="match status" value="1"/>
</dbReference>
<dbReference type="InterPro" id="IPR036852">
    <property type="entry name" value="Peptidase_S8/S53_dom_sf"/>
</dbReference>
<feature type="active site" description="Charge relay system" evidence="5">
    <location>
        <position position="32"/>
    </location>
</feature>
<dbReference type="PROSITE" id="PS00137">
    <property type="entry name" value="SUBTILASE_HIS"/>
    <property type="match status" value="1"/>
</dbReference>
<dbReference type="InterPro" id="IPR023828">
    <property type="entry name" value="Peptidase_S8_Ser-AS"/>
</dbReference>
<dbReference type="Proteomes" id="UP001172102">
    <property type="component" value="Unassembled WGS sequence"/>
</dbReference>
<evidence type="ECO:0000256" key="4">
    <source>
        <dbReference type="ARBA" id="ARBA00022825"/>
    </source>
</evidence>
<evidence type="ECO:0000256" key="3">
    <source>
        <dbReference type="ARBA" id="ARBA00022801"/>
    </source>
</evidence>
<dbReference type="InterPro" id="IPR000209">
    <property type="entry name" value="Peptidase_S8/S53_dom"/>
</dbReference>
<keyword evidence="2 5" id="KW-0645">Protease</keyword>
<dbReference type="PANTHER" id="PTHR43806">
    <property type="entry name" value="PEPTIDASE S8"/>
    <property type="match status" value="1"/>
</dbReference>
<name>A0AA40BB46_9PEZI</name>
<dbReference type="EMBL" id="JAUKUA010000001">
    <property type="protein sequence ID" value="KAK0731010.1"/>
    <property type="molecule type" value="Genomic_DNA"/>
</dbReference>
<dbReference type="GO" id="GO:0004252">
    <property type="term" value="F:serine-type endopeptidase activity"/>
    <property type="evidence" value="ECO:0007669"/>
    <property type="project" value="UniProtKB-UniRule"/>
</dbReference>
<feature type="active site" description="Charge relay system" evidence="5">
    <location>
        <position position="226"/>
    </location>
</feature>
<dbReference type="InterPro" id="IPR022398">
    <property type="entry name" value="Peptidase_S8_His-AS"/>
</dbReference>
<dbReference type="InterPro" id="IPR034193">
    <property type="entry name" value="PCSK9_ProteinaseK-like"/>
</dbReference>
<dbReference type="FunFam" id="3.40.50.200:FF:000007">
    <property type="entry name" value="Subtilisin-like serine protease"/>
    <property type="match status" value="1"/>
</dbReference>
<comment type="similarity">
    <text evidence="1 5">Belongs to the peptidase S8 family.</text>
</comment>
<evidence type="ECO:0000313" key="9">
    <source>
        <dbReference type="Proteomes" id="UP001172102"/>
    </source>
</evidence>
<evidence type="ECO:0000256" key="2">
    <source>
        <dbReference type="ARBA" id="ARBA00022670"/>
    </source>
</evidence>
<dbReference type="Pfam" id="PF00082">
    <property type="entry name" value="Peptidase_S8"/>
    <property type="match status" value="1"/>
</dbReference>
<comment type="caution">
    <text evidence="8">The sequence shown here is derived from an EMBL/GenBank/DDBJ whole genome shotgun (WGS) entry which is preliminary data.</text>
</comment>
<dbReference type="PANTHER" id="PTHR43806:SF11">
    <property type="entry name" value="CEREVISIN-RELATED"/>
    <property type="match status" value="1"/>
</dbReference>
<dbReference type="PRINTS" id="PR00723">
    <property type="entry name" value="SUBTILISIN"/>
</dbReference>
<organism evidence="8 9">
    <name type="scientific">Lasiosphaeris hirsuta</name>
    <dbReference type="NCBI Taxonomy" id="260670"/>
    <lineage>
        <taxon>Eukaryota</taxon>
        <taxon>Fungi</taxon>
        <taxon>Dikarya</taxon>
        <taxon>Ascomycota</taxon>
        <taxon>Pezizomycotina</taxon>
        <taxon>Sordariomycetes</taxon>
        <taxon>Sordariomycetidae</taxon>
        <taxon>Sordariales</taxon>
        <taxon>Lasiosphaeriaceae</taxon>
        <taxon>Lasiosphaeris</taxon>
    </lineage>
</organism>
<proteinExistence type="inferred from homology"/>
<protein>
    <submittedName>
        <fullName evidence="8">Peptidase S8/S53 domain-containing protein</fullName>
    </submittedName>
</protein>
<evidence type="ECO:0000256" key="6">
    <source>
        <dbReference type="SAM" id="MobiDB-lite"/>
    </source>
</evidence>